<dbReference type="Proteomes" id="UP001054945">
    <property type="component" value="Unassembled WGS sequence"/>
</dbReference>
<evidence type="ECO:0000313" key="2">
    <source>
        <dbReference type="Proteomes" id="UP001054945"/>
    </source>
</evidence>
<protein>
    <submittedName>
        <fullName evidence="1">Uncharacterized protein</fullName>
    </submittedName>
</protein>
<proteinExistence type="predicted"/>
<gene>
    <name evidence="1" type="ORF">CEXT_485671</name>
</gene>
<evidence type="ECO:0000313" key="1">
    <source>
        <dbReference type="EMBL" id="GIY75309.1"/>
    </source>
</evidence>
<reference evidence="1 2" key="1">
    <citation type="submission" date="2021-06" db="EMBL/GenBank/DDBJ databases">
        <title>Caerostris extrusa draft genome.</title>
        <authorList>
            <person name="Kono N."/>
            <person name="Arakawa K."/>
        </authorList>
    </citation>
    <scope>NUCLEOTIDE SEQUENCE [LARGE SCALE GENOMIC DNA]</scope>
</reference>
<dbReference type="EMBL" id="BPLR01015323">
    <property type="protein sequence ID" value="GIY75309.1"/>
    <property type="molecule type" value="Genomic_DNA"/>
</dbReference>
<comment type="caution">
    <text evidence="1">The sequence shown here is derived from an EMBL/GenBank/DDBJ whole genome shotgun (WGS) entry which is preliminary data.</text>
</comment>
<keyword evidence="2" id="KW-1185">Reference proteome</keyword>
<accession>A0AAV4VZF1</accession>
<dbReference type="AlphaFoldDB" id="A0AAV4VZF1"/>
<name>A0AAV4VZF1_CAEEX</name>
<sequence>MQVRLSLTRLCFLFSCFREMEKQDIFRQTDAWEKGIAGNIRSSSLHLNVSGIEERKVEIPDQELSECYCIAAEIAPPSIKTSTNDLSRLI</sequence>
<organism evidence="1 2">
    <name type="scientific">Caerostris extrusa</name>
    <name type="common">Bark spider</name>
    <name type="synonym">Caerostris bankana</name>
    <dbReference type="NCBI Taxonomy" id="172846"/>
    <lineage>
        <taxon>Eukaryota</taxon>
        <taxon>Metazoa</taxon>
        <taxon>Ecdysozoa</taxon>
        <taxon>Arthropoda</taxon>
        <taxon>Chelicerata</taxon>
        <taxon>Arachnida</taxon>
        <taxon>Araneae</taxon>
        <taxon>Araneomorphae</taxon>
        <taxon>Entelegynae</taxon>
        <taxon>Araneoidea</taxon>
        <taxon>Araneidae</taxon>
        <taxon>Caerostris</taxon>
    </lineage>
</organism>